<dbReference type="EMBL" id="MN739523">
    <property type="protein sequence ID" value="QHT10662.1"/>
    <property type="molecule type" value="Genomic_DNA"/>
</dbReference>
<proteinExistence type="predicted"/>
<accession>A0A6C0D2K3</accession>
<evidence type="ECO:0000256" key="1">
    <source>
        <dbReference type="SAM" id="MobiDB-lite"/>
    </source>
</evidence>
<name>A0A6C0D2K3_9ZZZZ</name>
<sequence>MAARGSKNANSRTSKNANSRARNSKGSKGSKNSRVPNSPRTKTRKINRANRHMLFRYMHNENLNAANRYANALHRYSVKDLEKMTNAEINGLDEIDKDIKDKIKLWKREKKTIPGVLKYLGISPGHAKILADANITYRDLKIIGRADLIAIGFKVGPAIKIIKWQKTVDDLSAAVHAPSFFVKQFASGTLGSPPTAPVLKRNNTISYELYQELTDKGDETRKIEMDRAMQPLTSIHLDGLLRLETEGAHVFRIGDDKDVYFNWINTAGKRHFHVSLHNSKAPKFSNRLSAERQEVGSLHVKQDINVGGGGAPLVRRILINYNLTTRQYEVSIDNENPESTESIDELARQVVRAFREYYAPRNHRNR</sequence>
<feature type="compositionally biased region" description="Polar residues" evidence="1">
    <location>
        <begin position="7"/>
        <end position="18"/>
    </location>
</feature>
<reference evidence="2" key="1">
    <citation type="journal article" date="2020" name="Nature">
        <title>Giant virus diversity and host interactions through global metagenomics.</title>
        <authorList>
            <person name="Schulz F."/>
            <person name="Roux S."/>
            <person name="Paez-Espino D."/>
            <person name="Jungbluth S."/>
            <person name="Walsh D.A."/>
            <person name="Denef V.J."/>
            <person name="McMahon K.D."/>
            <person name="Konstantinidis K.T."/>
            <person name="Eloe-Fadrosh E.A."/>
            <person name="Kyrpides N.C."/>
            <person name="Woyke T."/>
        </authorList>
    </citation>
    <scope>NUCLEOTIDE SEQUENCE</scope>
    <source>
        <strain evidence="2">GVMAG-M-3300023174-107</strain>
    </source>
</reference>
<protein>
    <submittedName>
        <fullName evidence="2">Uncharacterized protein</fullName>
    </submittedName>
</protein>
<feature type="compositionally biased region" description="Low complexity" evidence="1">
    <location>
        <begin position="19"/>
        <end position="34"/>
    </location>
</feature>
<dbReference type="AlphaFoldDB" id="A0A6C0D2K3"/>
<evidence type="ECO:0000313" key="2">
    <source>
        <dbReference type="EMBL" id="QHT10662.1"/>
    </source>
</evidence>
<feature type="region of interest" description="Disordered" evidence="1">
    <location>
        <begin position="1"/>
        <end position="47"/>
    </location>
</feature>
<organism evidence="2">
    <name type="scientific">viral metagenome</name>
    <dbReference type="NCBI Taxonomy" id="1070528"/>
    <lineage>
        <taxon>unclassified sequences</taxon>
        <taxon>metagenomes</taxon>
        <taxon>organismal metagenomes</taxon>
    </lineage>
</organism>